<keyword evidence="2" id="KW-1185">Reference proteome</keyword>
<sequence>MRPIFTIHAGEYLVGCEIEARFPDHRVWVPSKDNGVDLLVTDKSGQKLASIQVKFSKDHLASGKEARATAEIKSGGWWKLDRTKLLESEADLWVLVLCEFNTRKYDYVVVSPKELARRYAAIAPSNDVIQSYFWITRSGRCWETRGLGKSDLRAVCTDTLESKPRDFTAFLNRWPFEKTA</sequence>
<name>A0ABW9E4V1_9BURK</name>
<proteinExistence type="predicted"/>
<dbReference type="EMBL" id="JAQQCF010000066">
    <property type="protein sequence ID" value="MFM0642338.1"/>
    <property type="molecule type" value="Genomic_DNA"/>
</dbReference>
<evidence type="ECO:0008006" key="3">
    <source>
        <dbReference type="Google" id="ProtNLM"/>
    </source>
</evidence>
<organism evidence="1 2">
    <name type="scientific">Paraburkholderia metrosideri</name>
    <dbReference type="NCBI Taxonomy" id="580937"/>
    <lineage>
        <taxon>Bacteria</taxon>
        <taxon>Pseudomonadati</taxon>
        <taxon>Pseudomonadota</taxon>
        <taxon>Betaproteobacteria</taxon>
        <taxon>Burkholderiales</taxon>
        <taxon>Burkholderiaceae</taxon>
        <taxon>Paraburkholderia</taxon>
    </lineage>
</organism>
<comment type="caution">
    <text evidence="1">The sequence shown here is derived from an EMBL/GenBank/DDBJ whole genome shotgun (WGS) entry which is preliminary data.</text>
</comment>
<reference evidence="1 2" key="1">
    <citation type="journal article" date="2024" name="Chem. Sci.">
        <title>Discovery of megapolipeptins by genome mining of a Burkholderiales bacteria collection.</title>
        <authorList>
            <person name="Paulo B.S."/>
            <person name="Recchia M.J.J."/>
            <person name="Lee S."/>
            <person name="Fergusson C.H."/>
            <person name="Romanowski S.B."/>
            <person name="Hernandez A."/>
            <person name="Krull N."/>
            <person name="Liu D.Y."/>
            <person name="Cavanagh H."/>
            <person name="Bos A."/>
            <person name="Gray C.A."/>
            <person name="Murphy B.T."/>
            <person name="Linington R.G."/>
            <person name="Eustaquio A.S."/>
        </authorList>
    </citation>
    <scope>NUCLEOTIDE SEQUENCE [LARGE SCALE GENOMIC DNA]</scope>
    <source>
        <strain evidence="1 2">RL17-338-BIC-A</strain>
    </source>
</reference>
<evidence type="ECO:0000313" key="1">
    <source>
        <dbReference type="EMBL" id="MFM0642338.1"/>
    </source>
</evidence>
<protein>
    <recommendedName>
        <fullName evidence="3">DUF4365 domain-containing protein</fullName>
    </recommendedName>
</protein>
<gene>
    <name evidence="1" type="ORF">PQQ63_37280</name>
</gene>
<accession>A0ABW9E4V1</accession>
<dbReference type="Proteomes" id="UP001629432">
    <property type="component" value="Unassembled WGS sequence"/>
</dbReference>
<evidence type="ECO:0000313" key="2">
    <source>
        <dbReference type="Proteomes" id="UP001629432"/>
    </source>
</evidence>
<dbReference type="RefSeq" id="WP_408340938.1">
    <property type="nucleotide sequence ID" value="NZ_JAQQCF010000066.1"/>
</dbReference>